<dbReference type="Proteomes" id="UP001199816">
    <property type="component" value="Unassembled WGS sequence"/>
</dbReference>
<keyword evidence="2" id="KW-1185">Reference proteome</keyword>
<protein>
    <submittedName>
        <fullName evidence="1">Uncharacterized protein</fullName>
    </submittedName>
</protein>
<sequence length="266" mass="29678">MYRHRTALLVCSIAILAFKTADDIIEKLGLSAQTAQQHILGNIVGDFRHEPIDVSVTEDDGNDSPSADAQRKQFRIPVADQLPQAASGDKAALAKALCMYVKSYVNSPEFRAAYQQAREAAKPSSEPMQIDITALKASLKELETSLTTMKAHKMPATMIQQMEKGIAQQKQLIAQNSDPTPNKTRWLQQYPEDPSMAVKRRLEEYLKLAATVDFNAATTGKYRKFTNPVYEAKSLKWKAIYRAGKEVNAVTAAFVKQWLQEGIMKN</sequence>
<comment type="caution">
    <text evidence="1">The sequence shown here is derived from an EMBL/GenBank/DDBJ whole genome shotgun (WGS) entry which is preliminary data.</text>
</comment>
<organism evidence="1 2">
    <name type="scientific">Niabella pedocola</name>
    <dbReference type="NCBI Taxonomy" id="1752077"/>
    <lineage>
        <taxon>Bacteria</taxon>
        <taxon>Pseudomonadati</taxon>
        <taxon>Bacteroidota</taxon>
        <taxon>Chitinophagia</taxon>
        <taxon>Chitinophagales</taxon>
        <taxon>Chitinophagaceae</taxon>
        <taxon>Niabella</taxon>
    </lineage>
</organism>
<accession>A0ABS8PLU6</accession>
<gene>
    <name evidence="1" type="ORF">LQ567_04850</name>
</gene>
<reference evidence="1 2" key="1">
    <citation type="submission" date="2021-11" db="EMBL/GenBank/DDBJ databases">
        <title>Genomic of Niabella pedocola.</title>
        <authorList>
            <person name="Wu T."/>
        </authorList>
    </citation>
    <scope>NUCLEOTIDE SEQUENCE [LARGE SCALE GENOMIC DNA]</scope>
    <source>
        <strain evidence="1 2">JCM 31011</strain>
    </source>
</reference>
<dbReference type="RefSeq" id="WP_231002983.1">
    <property type="nucleotide sequence ID" value="NZ_JAJNEC010000004.1"/>
</dbReference>
<name>A0ABS8PLU6_9BACT</name>
<evidence type="ECO:0000313" key="1">
    <source>
        <dbReference type="EMBL" id="MCD2422079.1"/>
    </source>
</evidence>
<proteinExistence type="predicted"/>
<evidence type="ECO:0000313" key="2">
    <source>
        <dbReference type="Proteomes" id="UP001199816"/>
    </source>
</evidence>
<dbReference type="EMBL" id="JAJNEC010000004">
    <property type="protein sequence ID" value="MCD2422079.1"/>
    <property type="molecule type" value="Genomic_DNA"/>
</dbReference>